<proteinExistence type="predicted"/>
<name>A0ABM7WWC1_9BACT</name>
<organism evidence="1 2">
    <name type="scientific">Anaeromyxobacter oryzae</name>
    <dbReference type="NCBI Taxonomy" id="2918170"/>
    <lineage>
        <taxon>Bacteria</taxon>
        <taxon>Pseudomonadati</taxon>
        <taxon>Myxococcota</taxon>
        <taxon>Myxococcia</taxon>
        <taxon>Myxococcales</taxon>
        <taxon>Cystobacterineae</taxon>
        <taxon>Anaeromyxobacteraceae</taxon>
        <taxon>Anaeromyxobacter</taxon>
    </lineage>
</organism>
<dbReference type="EMBL" id="AP025591">
    <property type="protein sequence ID" value="BDG03750.1"/>
    <property type="molecule type" value="Genomic_DNA"/>
</dbReference>
<accession>A0ABM7WWC1</accession>
<dbReference type="Proteomes" id="UP001162891">
    <property type="component" value="Chromosome"/>
</dbReference>
<reference evidence="2" key="1">
    <citation type="journal article" date="2022" name="Int. J. Syst. Evol. Microbiol.">
        <title>Anaeromyxobacter oryzae sp. nov., Anaeromyxobacter diazotrophicus sp. nov. and Anaeromyxobacter paludicola sp. nov., isolated from paddy soils.</title>
        <authorList>
            <person name="Itoh H."/>
            <person name="Xu Z."/>
            <person name="Mise K."/>
            <person name="Masuda Y."/>
            <person name="Ushijima N."/>
            <person name="Hayakawa C."/>
            <person name="Shiratori Y."/>
            <person name="Senoo K."/>
        </authorList>
    </citation>
    <scope>NUCLEOTIDE SEQUENCE [LARGE SCALE GENOMIC DNA]</scope>
    <source>
        <strain evidence="2">Red232</strain>
    </source>
</reference>
<gene>
    <name evidence="1" type="ORF">AMOR_27460</name>
</gene>
<evidence type="ECO:0000313" key="2">
    <source>
        <dbReference type="Proteomes" id="UP001162891"/>
    </source>
</evidence>
<evidence type="ECO:0000313" key="1">
    <source>
        <dbReference type="EMBL" id="BDG03750.1"/>
    </source>
</evidence>
<protein>
    <submittedName>
        <fullName evidence="1">Uncharacterized protein</fullName>
    </submittedName>
</protein>
<keyword evidence="2" id="KW-1185">Reference proteome</keyword>
<sequence length="55" mass="5820">MAKLEALEGVGVFVLAIALLAAFTLRMSVPPADVLRAQTAPRVVTVHPTIVIPVR</sequence>
<dbReference type="RefSeq" id="WP_248362056.1">
    <property type="nucleotide sequence ID" value="NZ_AP025591.1"/>
</dbReference>